<feature type="domain" description="HMA" evidence="2">
    <location>
        <begin position="184"/>
        <end position="250"/>
    </location>
</feature>
<feature type="compositionally biased region" description="Low complexity" evidence="1">
    <location>
        <begin position="170"/>
        <end position="183"/>
    </location>
</feature>
<proteinExistence type="predicted"/>
<dbReference type="EMBL" id="KK198763">
    <property type="protein sequence ID" value="KCW49660.1"/>
    <property type="molecule type" value="Genomic_DNA"/>
</dbReference>
<dbReference type="FunCoup" id="A0A059A8G7">
    <property type="interactions" value="141"/>
</dbReference>
<evidence type="ECO:0000313" key="3">
    <source>
        <dbReference type="EMBL" id="KCW49660.1"/>
    </source>
</evidence>
<dbReference type="PROSITE" id="PS50846">
    <property type="entry name" value="HMA_2"/>
    <property type="match status" value="1"/>
</dbReference>
<feature type="region of interest" description="Disordered" evidence="1">
    <location>
        <begin position="160"/>
        <end position="183"/>
    </location>
</feature>
<feature type="compositionally biased region" description="Basic and acidic residues" evidence="1">
    <location>
        <begin position="32"/>
        <end position="45"/>
    </location>
</feature>
<dbReference type="CDD" id="cd00371">
    <property type="entry name" value="HMA"/>
    <property type="match status" value="1"/>
</dbReference>
<dbReference type="Gramene" id="KCW49660">
    <property type="protein sequence ID" value="KCW49660"/>
    <property type="gene ID" value="EUGRSUZ_K03174"/>
</dbReference>
<feature type="compositionally biased region" description="Polar residues" evidence="1">
    <location>
        <begin position="7"/>
        <end position="17"/>
    </location>
</feature>
<dbReference type="PANTHER" id="PTHR46119">
    <property type="entry name" value="OS08G0405700 PROTEIN"/>
    <property type="match status" value="1"/>
</dbReference>
<organism evidence="3">
    <name type="scientific">Eucalyptus grandis</name>
    <name type="common">Flooded gum</name>
    <dbReference type="NCBI Taxonomy" id="71139"/>
    <lineage>
        <taxon>Eukaryota</taxon>
        <taxon>Viridiplantae</taxon>
        <taxon>Streptophyta</taxon>
        <taxon>Embryophyta</taxon>
        <taxon>Tracheophyta</taxon>
        <taxon>Spermatophyta</taxon>
        <taxon>Magnoliopsida</taxon>
        <taxon>eudicotyledons</taxon>
        <taxon>Gunneridae</taxon>
        <taxon>Pentapetalae</taxon>
        <taxon>rosids</taxon>
        <taxon>malvids</taxon>
        <taxon>Myrtales</taxon>
        <taxon>Myrtaceae</taxon>
        <taxon>Myrtoideae</taxon>
        <taxon>Eucalypteae</taxon>
        <taxon>Eucalyptus</taxon>
    </lineage>
</organism>
<dbReference type="Pfam" id="PF00403">
    <property type="entry name" value="HMA"/>
    <property type="match status" value="1"/>
</dbReference>
<dbReference type="AlphaFoldDB" id="A0A059A8G7"/>
<dbReference type="PANTHER" id="PTHR46119:SF15">
    <property type="entry name" value="PROTEIN SODIUM POTASSIUM ROOT DEFECTIVE 2"/>
    <property type="match status" value="1"/>
</dbReference>
<dbReference type="KEGG" id="egr:104426504"/>
<feature type="compositionally biased region" description="Basic and acidic residues" evidence="1">
    <location>
        <begin position="98"/>
        <end position="110"/>
    </location>
</feature>
<dbReference type="eggNOG" id="KOG1603">
    <property type="taxonomic scope" value="Eukaryota"/>
</dbReference>
<name>A0A059A8G7_EUCGR</name>
<accession>A0A059A8G7</accession>
<reference evidence="3" key="1">
    <citation type="submission" date="2013-07" db="EMBL/GenBank/DDBJ databases">
        <title>The genome of Eucalyptus grandis.</title>
        <authorList>
            <person name="Schmutz J."/>
            <person name="Hayes R."/>
            <person name="Myburg A."/>
            <person name="Tuskan G."/>
            <person name="Grattapaglia D."/>
            <person name="Rokhsar D.S."/>
        </authorList>
    </citation>
    <scope>NUCLEOTIDE SEQUENCE</scope>
    <source>
        <tissue evidence="3">Leaf extractions</tissue>
    </source>
</reference>
<dbReference type="OrthoDB" id="689350at2759"/>
<gene>
    <name evidence="3" type="ORF">EUGRSUZ_K03174</name>
</gene>
<evidence type="ECO:0000259" key="2">
    <source>
        <dbReference type="PROSITE" id="PS50846"/>
    </source>
</evidence>
<dbReference type="InParanoid" id="A0A059A8G7"/>
<evidence type="ECO:0000256" key="1">
    <source>
        <dbReference type="SAM" id="MobiDB-lite"/>
    </source>
</evidence>
<sequence>MKEIQSLCASQASTSAATIMDKSSYAGLGGRAIDRHNPIIADSRRLTSKQSPASAAHAASHEPPIQLKPHHHQLQNIGKKGSSKPTPRDQSKTSPKSNEGRKDFIKEKSLKQKDAIKKTIALPGDLCTPPSSSRYLLSDTVLISDDSVLTSVLDEHKKSQPSDQLDLFVNSNPSSSSRSKPTSDQVVVLRVSLHCRGCEGKVRKHLSKMAGVTSFNIDSAAKKVTVVGDVTPLSVLASVSKVKTARFWPFAPAVSSTNGSDGRI</sequence>
<dbReference type="InterPro" id="IPR044526">
    <property type="entry name" value="NAKR1-3"/>
</dbReference>
<dbReference type="Gene3D" id="3.30.70.100">
    <property type="match status" value="1"/>
</dbReference>
<dbReference type="SUPFAM" id="SSF55008">
    <property type="entry name" value="HMA, heavy metal-associated domain"/>
    <property type="match status" value="1"/>
</dbReference>
<protein>
    <recommendedName>
        <fullName evidence="2">HMA domain-containing protein</fullName>
    </recommendedName>
</protein>
<dbReference type="GO" id="GO:0046872">
    <property type="term" value="F:metal ion binding"/>
    <property type="evidence" value="ECO:0007669"/>
    <property type="project" value="InterPro"/>
</dbReference>
<dbReference type="InterPro" id="IPR006121">
    <property type="entry name" value="HMA_dom"/>
</dbReference>
<feature type="region of interest" description="Disordered" evidence="1">
    <location>
        <begin position="1"/>
        <end position="110"/>
    </location>
</feature>
<dbReference type="InterPro" id="IPR036163">
    <property type="entry name" value="HMA_dom_sf"/>
</dbReference>